<sequence length="344" mass="39402">MNMMLQGLLPVVRRISSGVPSLYRKMSSSSYVPKEISIPVHWGEVRGRLWEEEDATSGPKKTIFGIHGWLDNAGTMNGIGPHLPPGYKFYVFDQPGCGLSSSNADAWGYNYNHHLIWIRHLKELLGLEREKTSLIAFSLGSLFAQSYACSFPSDIDRIVQMDLIYAPVLPIESIFQGYKMYVQGALRINRHILSTEKSPPEFSLEEATKVYHSAISERNGENALTEESVRILMERGMMEMPNGKYRWRHDPRQAIPPPNTITQDLMHHTALTLKCPLLLIKASDFMLYLHPKHAESFLSFQREHNPHFRYEEIQGGHYAHLNYPERVLPLIRDFLSESFETETA</sequence>
<protein>
    <submittedName>
        <fullName evidence="4">Probable serine hydrolase</fullName>
    </submittedName>
</protein>
<dbReference type="AlphaFoldDB" id="C1BPR6"/>
<evidence type="ECO:0000256" key="1">
    <source>
        <dbReference type="ARBA" id="ARBA00008645"/>
    </source>
</evidence>
<reference evidence="4" key="1">
    <citation type="submission" date="2009-03" db="EMBL/GenBank/DDBJ databases">
        <title>Caligus rogercresseyi ESTs and full-length cDNAs.</title>
        <authorList>
            <person name="Yasuike M."/>
            <person name="von Schalburg K."/>
            <person name="Cooper G."/>
            <person name="Leong J."/>
            <person name="Jones S.R.M."/>
            <person name="Koop B.F."/>
        </authorList>
    </citation>
    <scope>NUCLEOTIDE SEQUENCE</scope>
    <source>
        <tissue evidence="4">Whole tissue</tissue>
    </source>
</reference>
<dbReference type="PANTHER" id="PTHR43798">
    <property type="entry name" value="MONOACYLGLYCEROL LIPASE"/>
    <property type="match status" value="1"/>
</dbReference>
<dbReference type="EMBL" id="BT076595">
    <property type="protein sequence ID" value="ACO11019.1"/>
    <property type="molecule type" value="mRNA"/>
</dbReference>
<dbReference type="InterPro" id="IPR000073">
    <property type="entry name" value="AB_hydrolase_1"/>
</dbReference>
<evidence type="ECO:0000256" key="2">
    <source>
        <dbReference type="ARBA" id="ARBA00022801"/>
    </source>
</evidence>
<comment type="similarity">
    <text evidence="1">Belongs to the AB hydrolase superfamily.</text>
</comment>
<gene>
    <name evidence="4" type="primary">KRAK</name>
</gene>
<dbReference type="Pfam" id="PF00561">
    <property type="entry name" value="Abhydrolase_1"/>
    <property type="match status" value="1"/>
</dbReference>
<accession>C1BPR6</accession>
<name>C1BPR6_CALRO</name>
<proteinExistence type="evidence at transcript level"/>
<dbReference type="PANTHER" id="PTHR43798:SF14">
    <property type="entry name" value="SERINE HYDROLASE-LIKE PROTEIN DDB_G0286239"/>
    <property type="match status" value="1"/>
</dbReference>
<dbReference type="GO" id="GO:0016787">
    <property type="term" value="F:hydrolase activity"/>
    <property type="evidence" value="ECO:0007669"/>
    <property type="project" value="UniProtKB-KW"/>
</dbReference>
<dbReference type="Gene3D" id="3.40.50.1820">
    <property type="entry name" value="alpha/beta hydrolase"/>
    <property type="match status" value="1"/>
</dbReference>
<feature type="domain" description="AB hydrolase-1" evidence="3">
    <location>
        <begin position="66"/>
        <end position="186"/>
    </location>
</feature>
<evidence type="ECO:0000259" key="3">
    <source>
        <dbReference type="Pfam" id="PF00561"/>
    </source>
</evidence>
<evidence type="ECO:0000313" key="4">
    <source>
        <dbReference type="EMBL" id="ACO11019.1"/>
    </source>
</evidence>
<dbReference type="GO" id="GO:0016020">
    <property type="term" value="C:membrane"/>
    <property type="evidence" value="ECO:0007669"/>
    <property type="project" value="TreeGrafter"/>
</dbReference>
<keyword evidence="2 4" id="KW-0378">Hydrolase</keyword>
<dbReference type="SUPFAM" id="SSF53474">
    <property type="entry name" value="alpha/beta-Hydrolases"/>
    <property type="match status" value="1"/>
</dbReference>
<dbReference type="InterPro" id="IPR029058">
    <property type="entry name" value="AB_hydrolase_fold"/>
</dbReference>
<organism evidence="4">
    <name type="scientific">Caligus rogercresseyi</name>
    <name type="common">Sea louse</name>
    <dbReference type="NCBI Taxonomy" id="217165"/>
    <lineage>
        <taxon>Eukaryota</taxon>
        <taxon>Metazoa</taxon>
        <taxon>Ecdysozoa</taxon>
        <taxon>Arthropoda</taxon>
        <taxon>Crustacea</taxon>
        <taxon>Multicrustacea</taxon>
        <taxon>Hexanauplia</taxon>
        <taxon>Copepoda</taxon>
        <taxon>Siphonostomatoida</taxon>
        <taxon>Caligidae</taxon>
        <taxon>Caligus</taxon>
    </lineage>
</organism>
<dbReference type="InterPro" id="IPR050266">
    <property type="entry name" value="AB_hydrolase_sf"/>
</dbReference>